<keyword evidence="2" id="KW-0812">Transmembrane</keyword>
<feature type="region of interest" description="Disordered" evidence="1">
    <location>
        <begin position="101"/>
        <end position="126"/>
    </location>
</feature>
<dbReference type="Pfam" id="PF10199">
    <property type="entry name" value="Adaptin_binding"/>
    <property type="match status" value="1"/>
</dbReference>
<feature type="compositionally biased region" description="Basic and acidic residues" evidence="1">
    <location>
        <begin position="111"/>
        <end position="126"/>
    </location>
</feature>
<feature type="region of interest" description="Disordered" evidence="1">
    <location>
        <begin position="579"/>
        <end position="624"/>
    </location>
</feature>
<dbReference type="EMBL" id="JAVFKD010000012">
    <property type="protein sequence ID" value="KAK5993923.1"/>
    <property type="molecule type" value="Genomic_DNA"/>
</dbReference>
<evidence type="ECO:0000313" key="3">
    <source>
        <dbReference type="EMBL" id="KAK5993923.1"/>
    </source>
</evidence>
<comment type="caution">
    <text evidence="3">The sequence shown here is derived from an EMBL/GenBank/DDBJ whole genome shotgun (WGS) entry which is preliminary data.</text>
</comment>
<accession>A0ABR0SP91</accession>
<name>A0ABR0SP91_9HYPO</name>
<protein>
    <submittedName>
        <fullName evidence="3">Uncharacterized protein</fullName>
    </submittedName>
</protein>
<keyword evidence="2" id="KW-1133">Transmembrane helix</keyword>
<evidence type="ECO:0000313" key="4">
    <source>
        <dbReference type="Proteomes" id="UP001338125"/>
    </source>
</evidence>
<keyword evidence="2" id="KW-0472">Membrane</keyword>
<feature type="transmembrane region" description="Helical" evidence="2">
    <location>
        <begin position="267"/>
        <end position="287"/>
    </location>
</feature>
<dbReference type="PANTHER" id="PTHR37848:SF1">
    <property type="entry name" value="SUN DOMAIN-CONTAINING PROTEIN"/>
    <property type="match status" value="1"/>
</dbReference>
<feature type="region of interest" description="Disordered" evidence="1">
    <location>
        <begin position="1"/>
        <end position="50"/>
    </location>
</feature>
<dbReference type="PANTHER" id="PTHR37848">
    <property type="entry name" value="EXPRESSED PROTEIN"/>
    <property type="match status" value="1"/>
</dbReference>
<proteinExistence type="predicted"/>
<feature type="compositionally biased region" description="Acidic residues" evidence="1">
    <location>
        <begin position="612"/>
        <end position="622"/>
    </location>
</feature>
<dbReference type="Gene3D" id="3.40.50.11960">
    <property type="match status" value="1"/>
</dbReference>
<dbReference type="Proteomes" id="UP001338125">
    <property type="component" value="Unassembled WGS sequence"/>
</dbReference>
<feature type="compositionally biased region" description="Polar residues" evidence="1">
    <location>
        <begin position="21"/>
        <end position="44"/>
    </location>
</feature>
<evidence type="ECO:0000256" key="2">
    <source>
        <dbReference type="SAM" id="Phobius"/>
    </source>
</evidence>
<feature type="compositionally biased region" description="Basic and acidic residues" evidence="1">
    <location>
        <begin position="585"/>
        <end position="595"/>
    </location>
</feature>
<feature type="compositionally biased region" description="Polar residues" evidence="1">
    <location>
        <begin position="599"/>
        <end position="609"/>
    </location>
</feature>
<keyword evidence="4" id="KW-1185">Reference proteome</keyword>
<sequence>MGKPSDKLPVPSPSPSGPRTPLSQPSSAINLDTTPPENNSSGTRFHSAVDPLAPSGIRGLGLSIEPFAHDARSDIVYYINEDLETDPSFLENTLNTLSKMPPRPFAVIRGTHTETRRNNDDDREENRQVVDFDLEIEMTHLLFTDIHNPQHGAWREIKTVGNFEKVKRGTVFATRAPGFGGSGTAESGEPSVQEWCHRFCASSAGLKNLSFERRVVGYDWDLLERRLEDLVRATNYRGRLDISFPIRNSRVEIYNSCRTNRWRLTKWIYIVSIITLMFLFTWPWLFFRTKRWQTVYAEWEVSREEDDGTGRVTRRYASMSEEAWYNLWAKAVQKAVLERKQGALDQGDLERARAYEAAAEDLTGSSPETASTSLAGTTHDLHLKTAYYTATVPVWLDLITSPSEWSESFLSEEAREVLAVLGGIVLVFAIPNAKPDTLTGQDDVPSLIRHVGQVVQKGLGGWEWDGVRLAVGIGEGEAEEWDELCAAAGLEFVQLGGSHQERNEFGAICHHETEKTGIPRVKEAFESNDWDQLDDVPQLSDFGDFEEASTKHDAEFDPESLDFGVDKTDFEGLRKAIWESGQGEDDAHNADDTKAKPAATSTDAGASKQSDSLDDGELDDEDVAKVEKMMRKLQAAKEMGEGMSEAQRKRLAARAVEEVMREL</sequence>
<evidence type="ECO:0000256" key="1">
    <source>
        <dbReference type="SAM" id="MobiDB-lite"/>
    </source>
</evidence>
<organism evidence="3 4">
    <name type="scientific">Cladobotryum mycophilum</name>
    <dbReference type="NCBI Taxonomy" id="491253"/>
    <lineage>
        <taxon>Eukaryota</taxon>
        <taxon>Fungi</taxon>
        <taxon>Dikarya</taxon>
        <taxon>Ascomycota</taxon>
        <taxon>Pezizomycotina</taxon>
        <taxon>Sordariomycetes</taxon>
        <taxon>Hypocreomycetidae</taxon>
        <taxon>Hypocreales</taxon>
        <taxon>Hypocreaceae</taxon>
        <taxon>Cladobotryum</taxon>
    </lineage>
</organism>
<reference evidence="3 4" key="1">
    <citation type="submission" date="2024-01" db="EMBL/GenBank/DDBJ databases">
        <title>Complete genome of Cladobotryum mycophilum ATHUM6906.</title>
        <authorList>
            <person name="Christinaki A.C."/>
            <person name="Myridakis A.I."/>
            <person name="Kouvelis V.N."/>
        </authorList>
    </citation>
    <scope>NUCLEOTIDE SEQUENCE [LARGE SCALE GENOMIC DNA]</scope>
    <source>
        <strain evidence="3 4">ATHUM6906</strain>
    </source>
</reference>
<gene>
    <name evidence="3" type="ORF">PT974_07361</name>
</gene>